<keyword evidence="2" id="KW-1185">Reference proteome</keyword>
<sequence>MLSTKERLSDYISHLFASVGAMNAISAEEFFFLQVMSQTFGVGTEEHKAACRILRGVQRGKVQVIGKSLAS</sequence>
<dbReference type="EMBL" id="MLAW01000001">
    <property type="protein sequence ID" value="OJJ27509.1"/>
    <property type="molecule type" value="Genomic_DNA"/>
</dbReference>
<organism evidence="1 2">
    <name type="scientific">Roseofilum reptotaenium AO1-A</name>
    <dbReference type="NCBI Taxonomy" id="1925591"/>
    <lineage>
        <taxon>Bacteria</taxon>
        <taxon>Bacillati</taxon>
        <taxon>Cyanobacteriota</taxon>
        <taxon>Cyanophyceae</taxon>
        <taxon>Desertifilales</taxon>
        <taxon>Desertifilaceae</taxon>
        <taxon>Roseofilum</taxon>
    </lineage>
</organism>
<dbReference type="AlphaFoldDB" id="A0A1L9QXZ0"/>
<gene>
    <name evidence="1" type="ORF">BI308_00640</name>
</gene>
<evidence type="ECO:0000313" key="2">
    <source>
        <dbReference type="Proteomes" id="UP000183940"/>
    </source>
</evidence>
<protein>
    <submittedName>
        <fullName evidence="1">Uncharacterized protein</fullName>
    </submittedName>
</protein>
<name>A0A1L9QXZ0_9CYAN</name>
<comment type="caution">
    <text evidence="1">The sequence shown here is derived from an EMBL/GenBank/DDBJ whole genome shotgun (WGS) entry which is preliminary data.</text>
</comment>
<dbReference type="Proteomes" id="UP000183940">
    <property type="component" value="Unassembled WGS sequence"/>
</dbReference>
<proteinExistence type="predicted"/>
<evidence type="ECO:0000313" key="1">
    <source>
        <dbReference type="EMBL" id="OJJ27509.1"/>
    </source>
</evidence>
<reference evidence="1" key="1">
    <citation type="submission" date="2016-10" db="EMBL/GenBank/DDBJ databases">
        <title>CRISPR-Cas defence system in Roseofilum reptotaenium: evidence of a bacteriophage-cyanobacterium arms race in the coral black band disease.</title>
        <authorList>
            <person name="Buerger P."/>
            <person name="Wood-Charlson E.M."/>
            <person name="Weynberg K.D."/>
            <person name="Willis B."/>
            <person name="Van Oppen M.J."/>
        </authorList>
    </citation>
    <scope>NUCLEOTIDE SEQUENCE [LARGE SCALE GENOMIC DNA]</scope>
    <source>
        <strain evidence="1">AO1-A</strain>
    </source>
</reference>
<accession>A0A1L9QXZ0</accession>